<evidence type="ECO:0000256" key="4">
    <source>
        <dbReference type="ARBA" id="ARBA00023172"/>
    </source>
</evidence>
<feature type="domain" description="DUF4372" evidence="6">
    <location>
        <begin position="4"/>
        <end position="49"/>
    </location>
</feature>
<evidence type="ECO:0000259" key="6">
    <source>
        <dbReference type="Pfam" id="PF14294"/>
    </source>
</evidence>
<evidence type="ECO:0000256" key="2">
    <source>
        <dbReference type="ARBA" id="ARBA00022578"/>
    </source>
</evidence>
<dbReference type="InterPro" id="IPR012337">
    <property type="entry name" value="RNaseH-like_sf"/>
</dbReference>
<comment type="similarity">
    <text evidence="1">Belongs to the transposase 11 family.</text>
</comment>
<reference evidence="7" key="1">
    <citation type="submission" date="2020-10" db="EMBL/GenBank/DDBJ databases">
        <title>Connecting structure to function with the recovery of over 1000 high-quality activated sludge metagenome-assembled genomes encoding full-length rRNA genes using long-read sequencing.</title>
        <authorList>
            <person name="Singleton C.M."/>
            <person name="Petriglieri F."/>
            <person name="Kristensen J.M."/>
            <person name="Kirkegaard R.H."/>
            <person name="Michaelsen T.Y."/>
            <person name="Andersen M.H."/>
            <person name="Karst S.M."/>
            <person name="Dueholm M.S."/>
            <person name="Nielsen P.H."/>
            <person name="Albertsen M."/>
        </authorList>
    </citation>
    <scope>NUCLEOTIDE SEQUENCE</scope>
    <source>
        <strain evidence="7">OdNE_18-Q3-R46-58_BAT3C.305</strain>
    </source>
</reference>
<accession>A0A9D7QLK7</accession>
<organism evidence="7 8">
    <name type="scientific">Candidatus Dechloromonas phosphorivorans</name>
    <dbReference type="NCBI Taxonomy" id="2899244"/>
    <lineage>
        <taxon>Bacteria</taxon>
        <taxon>Pseudomonadati</taxon>
        <taxon>Pseudomonadota</taxon>
        <taxon>Betaproteobacteria</taxon>
        <taxon>Rhodocyclales</taxon>
        <taxon>Azonexaceae</taxon>
        <taxon>Dechloromonas</taxon>
    </lineage>
</organism>
<dbReference type="NCBIfam" id="NF033592">
    <property type="entry name" value="transpos_IS4_1"/>
    <property type="match status" value="1"/>
</dbReference>
<keyword evidence="2" id="KW-0815">Transposition</keyword>
<keyword evidence="3" id="KW-0238">DNA-binding</keyword>
<proteinExistence type="inferred from homology"/>
<dbReference type="InterPro" id="IPR025399">
    <property type="entry name" value="DUF4372"/>
</dbReference>
<dbReference type="GO" id="GO:0004803">
    <property type="term" value="F:transposase activity"/>
    <property type="evidence" value="ECO:0007669"/>
    <property type="project" value="InterPro"/>
</dbReference>
<dbReference type="AlphaFoldDB" id="A0A9D7QLK7"/>
<feature type="domain" description="Transposase IS4-like" evidence="5">
    <location>
        <begin position="96"/>
        <end position="306"/>
    </location>
</feature>
<dbReference type="GO" id="GO:0006313">
    <property type="term" value="P:DNA transposition"/>
    <property type="evidence" value="ECO:0007669"/>
    <property type="project" value="InterPro"/>
</dbReference>
<dbReference type="EMBL" id="JADKBR010000015">
    <property type="protein sequence ID" value="MBK8890808.1"/>
    <property type="molecule type" value="Genomic_DNA"/>
</dbReference>
<evidence type="ECO:0000256" key="1">
    <source>
        <dbReference type="ARBA" id="ARBA00010075"/>
    </source>
</evidence>
<dbReference type="GO" id="GO:0003677">
    <property type="term" value="F:DNA binding"/>
    <property type="evidence" value="ECO:0007669"/>
    <property type="project" value="UniProtKB-KW"/>
</dbReference>
<dbReference type="Pfam" id="PF14294">
    <property type="entry name" value="DUF4372"/>
    <property type="match status" value="1"/>
</dbReference>
<dbReference type="InterPro" id="IPR047952">
    <property type="entry name" value="Transpos_IS4"/>
</dbReference>
<sequence>MEVKGVRTMSCAEQFRVMAFAQLTYRESLRDIEVSLSAQASKLYHMGFREPVRRSTLADANESRDWRIYADFAARLIIQARALYASEDLGLELSNTVYALDSTTIDLCLSVFPWAHFRTTKVAVKMHTLLDLRGSIPSFIHVSYGKLHDVHALDLLAPEAGAIYVMDRGYVDFARLYRLHLAGAFFVTRAKSNLKAHRVYSAQTDRSAGILCDQTIALDGFYSKQDYPAHLRRVRFSDPETGKSLVFLTNQMILPPETICALYKSRWQVELFFKWIKQHLRIKQFFGTSENAVKTQIWIAVSVYVLVAIVRKKLHLDVSLYTLLQVLSLTLFEKMPLQQAFPDNDYTLKCTGFSNQLNLFNI</sequence>
<evidence type="ECO:0000256" key="3">
    <source>
        <dbReference type="ARBA" id="ARBA00023125"/>
    </source>
</evidence>
<gene>
    <name evidence="7" type="ORF">IPN75_10690</name>
</gene>
<protein>
    <submittedName>
        <fullName evidence="7">IS4 family transposase</fullName>
    </submittedName>
</protein>
<comment type="caution">
    <text evidence="7">The sequence shown here is derived from an EMBL/GenBank/DDBJ whole genome shotgun (WGS) entry which is preliminary data.</text>
</comment>
<evidence type="ECO:0000313" key="8">
    <source>
        <dbReference type="Proteomes" id="UP000808146"/>
    </source>
</evidence>
<keyword evidence="4" id="KW-0233">DNA recombination</keyword>
<name>A0A9D7QLK7_9RHOO</name>
<dbReference type="InterPro" id="IPR002559">
    <property type="entry name" value="Transposase_11"/>
</dbReference>
<dbReference type="Proteomes" id="UP000808146">
    <property type="component" value="Unassembled WGS sequence"/>
</dbReference>
<dbReference type="SUPFAM" id="SSF53098">
    <property type="entry name" value="Ribonuclease H-like"/>
    <property type="match status" value="1"/>
</dbReference>
<dbReference type="PANTHER" id="PTHR33258:SF1">
    <property type="entry name" value="TRANSPOSASE INSL FOR INSERTION SEQUENCE ELEMENT IS186A-RELATED"/>
    <property type="match status" value="1"/>
</dbReference>
<dbReference type="Pfam" id="PF01609">
    <property type="entry name" value="DDE_Tnp_1"/>
    <property type="match status" value="1"/>
</dbReference>
<evidence type="ECO:0000313" key="7">
    <source>
        <dbReference type="EMBL" id="MBK8890808.1"/>
    </source>
</evidence>
<evidence type="ECO:0000259" key="5">
    <source>
        <dbReference type="Pfam" id="PF01609"/>
    </source>
</evidence>
<dbReference type="PANTHER" id="PTHR33258">
    <property type="entry name" value="TRANSPOSASE INSL FOR INSERTION SEQUENCE ELEMENT IS186A-RELATED"/>
    <property type="match status" value="1"/>
</dbReference>